<organism evidence="2 3">
    <name type="scientific">Hymenoscyphus fraxineus</name>
    <dbReference type="NCBI Taxonomy" id="746836"/>
    <lineage>
        <taxon>Eukaryota</taxon>
        <taxon>Fungi</taxon>
        <taxon>Dikarya</taxon>
        <taxon>Ascomycota</taxon>
        <taxon>Pezizomycotina</taxon>
        <taxon>Leotiomycetes</taxon>
        <taxon>Helotiales</taxon>
        <taxon>Helotiaceae</taxon>
        <taxon>Hymenoscyphus</taxon>
    </lineage>
</organism>
<feature type="transmembrane region" description="Helical" evidence="1">
    <location>
        <begin position="167"/>
        <end position="186"/>
    </location>
</feature>
<dbReference type="Proteomes" id="UP000696280">
    <property type="component" value="Unassembled WGS sequence"/>
</dbReference>
<evidence type="ECO:0000256" key="1">
    <source>
        <dbReference type="SAM" id="Phobius"/>
    </source>
</evidence>
<protein>
    <submittedName>
        <fullName evidence="2">Uncharacterized protein</fullName>
    </submittedName>
</protein>
<keyword evidence="1" id="KW-0472">Membrane</keyword>
<proteinExistence type="predicted"/>
<keyword evidence="3" id="KW-1185">Reference proteome</keyword>
<keyword evidence="1" id="KW-1133">Transmembrane helix</keyword>
<evidence type="ECO:0000313" key="2">
    <source>
        <dbReference type="EMBL" id="CAG8960695.1"/>
    </source>
</evidence>
<sequence length="266" mass="29658">MAIPRRRGPRLRPQGVNSILFITSCSSLLQNSANTLQTEESQRWHCIQQQEPHLSHPGYPSETCYLTSEEAFVVIPNNAMLREISAAKKNHHATCLRAKAGRTSREVTVIVVGHVEFFGNMVVSIVSRWHKDVVFEWESSPRGCGSIHVIFAKPSIMMENALSTESQFIFTIGIFSAIALLIRYVFEHHTSHPEAPVDFLHRASTEDSYGHTSNAKESLMKMGISDLGVAPPEFKPHPVRLLQSSSRHLQAGTVPYCTVYILPGSP</sequence>
<dbReference type="AlphaFoldDB" id="A0A9N9PYT5"/>
<reference evidence="2" key="1">
    <citation type="submission" date="2021-07" db="EMBL/GenBank/DDBJ databases">
        <authorList>
            <person name="Durling M."/>
        </authorList>
    </citation>
    <scope>NUCLEOTIDE SEQUENCE</scope>
</reference>
<accession>A0A9N9PYT5</accession>
<feature type="transmembrane region" description="Helical" evidence="1">
    <location>
        <begin position="107"/>
        <end position="127"/>
    </location>
</feature>
<dbReference type="PROSITE" id="PS51257">
    <property type="entry name" value="PROKAR_LIPOPROTEIN"/>
    <property type="match status" value="1"/>
</dbReference>
<evidence type="ECO:0000313" key="3">
    <source>
        <dbReference type="Proteomes" id="UP000696280"/>
    </source>
</evidence>
<comment type="caution">
    <text evidence="2">The sequence shown here is derived from an EMBL/GenBank/DDBJ whole genome shotgun (WGS) entry which is preliminary data.</text>
</comment>
<keyword evidence="1" id="KW-0812">Transmembrane</keyword>
<gene>
    <name evidence="2" type="ORF">HYFRA_00013463</name>
</gene>
<dbReference type="EMBL" id="CAJVRL010000102">
    <property type="protein sequence ID" value="CAG8960695.1"/>
    <property type="molecule type" value="Genomic_DNA"/>
</dbReference>
<name>A0A9N9PYT5_9HELO</name>